<dbReference type="PANTHER" id="PTHR43194">
    <property type="entry name" value="HYDROLASE ALPHA/BETA FOLD FAMILY"/>
    <property type="match status" value="1"/>
</dbReference>
<organism evidence="2 3">
    <name type="scientific">Saccharopolyspora ipomoeae</name>
    <dbReference type="NCBI Taxonomy" id="3042027"/>
    <lineage>
        <taxon>Bacteria</taxon>
        <taxon>Bacillati</taxon>
        <taxon>Actinomycetota</taxon>
        <taxon>Actinomycetes</taxon>
        <taxon>Pseudonocardiales</taxon>
        <taxon>Pseudonocardiaceae</taxon>
        <taxon>Saccharopolyspora</taxon>
    </lineage>
</organism>
<dbReference type="PRINTS" id="PR00111">
    <property type="entry name" value="ABHYDROLASE"/>
</dbReference>
<dbReference type="PRINTS" id="PR00412">
    <property type="entry name" value="EPOXHYDRLASE"/>
</dbReference>
<evidence type="ECO:0000259" key="1">
    <source>
        <dbReference type="Pfam" id="PF00561"/>
    </source>
</evidence>
<name>A0ABT6PV88_9PSEU</name>
<dbReference type="Pfam" id="PF00561">
    <property type="entry name" value="Abhydrolase_1"/>
    <property type="match status" value="1"/>
</dbReference>
<dbReference type="InterPro" id="IPR000639">
    <property type="entry name" value="Epox_hydrolase-like"/>
</dbReference>
<dbReference type="InterPro" id="IPR000073">
    <property type="entry name" value="AB_hydrolase_1"/>
</dbReference>
<dbReference type="InterPro" id="IPR050228">
    <property type="entry name" value="Carboxylesterase_BioH"/>
</dbReference>
<dbReference type="SUPFAM" id="SSF53474">
    <property type="entry name" value="alpha/beta-Hydrolases"/>
    <property type="match status" value="1"/>
</dbReference>
<dbReference type="GO" id="GO:0016787">
    <property type="term" value="F:hydrolase activity"/>
    <property type="evidence" value="ECO:0007669"/>
    <property type="project" value="UniProtKB-KW"/>
</dbReference>
<dbReference type="EMBL" id="JASAOF010000021">
    <property type="protein sequence ID" value="MDI2031777.1"/>
    <property type="molecule type" value="Genomic_DNA"/>
</dbReference>
<protein>
    <submittedName>
        <fullName evidence="2">Alpha/beta hydrolase</fullName>
    </submittedName>
</protein>
<sequence>MVEADGGRTRVEFRGLDGIELAADRWDPNPGSPLGTVLLLHGGGQTRHSWARTAQVLADRGWTAIAVDARGHGDSDRSPDGAYTLDHFVGDIHRIARACDQPPVLIGASLGGRASLALAGDHPDSISGLVLVDIAARTEESGRSMVRDFMASAPNGFASLEDVAEAVNAYNPRRSRPRNLEGLKKNVRLHTDGRWYWHWDPEFLRYAETDLDDATGRLNAAARNVTAPTLLVRGNRSNIVTPEAVAELLELIPNARAVEVAAGHMIAGDDNDIFATHLFDFLATEVLDGHATCGRETKR</sequence>
<gene>
    <name evidence="2" type="ORF">QFW96_24330</name>
</gene>
<comment type="caution">
    <text evidence="2">The sequence shown here is derived from an EMBL/GenBank/DDBJ whole genome shotgun (WGS) entry which is preliminary data.</text>
</comment>
<dbReference type="InterPro" id="IPR029058">
    <property type="entry name" value="AB_hydrolase_fold"/>
</dbReference>
<reference evidence="2 3" key="1">
    <citation type="submission" date="2023-04" db="EMBL/GenBank/DDBJ databases">
        <title>Draft genome sequence of Saccharopolyspora sp. TS4A08 isolated from sweet potato rhizospheric soil.</title>
        <authorList>
            <person name="Suksaard P."/>
            <person name="Duangmal K."/>
        </authorList>
    </citation>
    <scope>NUCLEOTIDE SEQUENCE [LARGE SCALE GENOMIC DNA]</scope>
    <source>
        <strain evidence="2 3">TS4A08</strain>
    </source>
</reference>
<evidence type="ECO:0000313" key="3">
    <source>
        <dbReference type="Proteomes" id="UP001237595"/>
    </source>
</evidence>
<evidence type="ECO:0000313" key="2">
    <source>
        <dbReference type="EMBL" id="MDI2031777.1"/>
    </source>
</evidence>
<accession>A0ABT6PV88</accession>
<dbReference type="Gene3D" id="3.40.50.1820">
    <property type="entry name" value="alpha/beta hydrolase"/>
    <property type="match status" value="1"/>
</dbReference>
<feature type="domain" description="AB hydrolase-1" evidence="1">
    <location>
        <begin position="36"/>
        <end position="266"/>
    </location>
</feature>
<dbReference type="RefSeq" id="WP_281458042.1">
    <property type="nucleotide sequence ID" value="NZ_JASAOF010000021.1"/>
</dbReference>
<dbReference type="Proteomes" id="UP001237595">
    <property type="component" value="Unassembled WGS sequence"/>
</dbReference>
<keyword evidence="2" id="KW-0378">Hydrolase</keyword>
<dbReference type="PANTHER" id="PTHR43194:SF2">
    <property type="entry name" value="PEROXISOMAL MEMBRANE PROTEIN LPX1"/>
    <property type="match status" value="1"/>
</dbReference>
<proteinExistence type="predicted"/>
<keyword evidence="3" id="KW-1185">Reference proteome</keyword>